<dbReference type="RefSeq" id="WP_109327536.1">
    <property type="nucleotide sequence ID" value="NZ_CP029353.1"/>
</dbReference>
<keyword evidence="1" id="KW-0472">Membrane</keyword>
<sequence>MKWLGIVTRTLSCFLLVFATWNPEGYSYIDWLFSADGSYWSAKAVAGTFLVGAYIIYLRVTWLALGVLGTAALWAVVLTAYLAMRRLGLVDPDAPFWSGYVILVVSALTLSVGICWAHVKRRITGQSQVLSPPP</sequence>
<evidence type="ECO:0000313" key="2">
    <source>
        <dbReference type="EMBL" id="AWK86925.1"/>
    </source>
</evidence>
<dbReference type="OrthoDB" id="7272344at2"/>
<dbReference type="Pfam" id="PF20134">
    <property type="entry name" value="DUF6524"/>
    <property type="match status" value="1"/>
</dbReference>
<organism evidence="2 3">
    <name type="scientific">Azospirillum thermophilum</name>
    <dbReference type="NCBI Taxonomy" id="2202148"/>
    <lineage>
        <taxon>Bacteria</taxon>
        <taxon>Pseudomonadati</taxon>
        <taxon>Pseudomonadota</taxon>
        <taxon>Alphaproteobacteria</taxon>
        <taxon>Rhodospirillales</taxon>
        <taxon>Azospirillaceae</taxon>
        <taxon>Azospirillum</taxon>
    </lineage>
</organism>
<evidence type="ECO:0000313" key="3">
    <source>
        <dbReference type="Proteomes" id="UP000245629"/>
    </source>
</evidence>
<name>A0A2S2CR78_9PROT</name>
<reference evidence="3" key="1">
    <citation type="submission" date="2018-05" db="EMBL/GenBank/DDBJ databases">
        <title>Azospirillum thermophila sp. nov., a novel isolated from hot spring.</title>
        <authorList>
            <person name="Zhao Z."/>
        </authorList>
    </citation>
    <scope>NUCLEOTIDE SEQUENCE [LARGE SCALE GENOMIC DNA]</scope>
    <source>
        <strain evidence="3">CFH 70021</strain>
    </source>
</reference>
<dbReference type="KEGG" id="azz:DEW08_12415"/>
<accession>A0A2S2CR78</accession>
<protein>
    <submittedName>
        <fullName evidence="2">Uncharacterized protein</fullName>
    </submittedName>
</protein>
<feature type="transmembrane region" description="Helical" evidence="1">
    <location>
        <begin position="38"/>
        <end position="57"/>
    </location>
</feature>
<feature type="transmembrane region" description="Helical" evidence="1">
    <location>
        <begin position="96"/>
        <end position="119"/>
    </location>
</feature>
<dbReference type="AlphaFoldDB" id="A0A2S2CR78"/>
<feature type="transmembrane region" description="Helical" evidence="1">
    <location>
        <begin position="62"/>
        <end position="84"/>
    </location>
</feature>
<evidence type="ECO:0000256" key="1">
    <source>
        <dbReference type="SAM" id="Phobius"/>
    </source>
</evidence>
<gene>
    <name evidence="2" type="ORF">DEW08_12415</name>
</gene>
<proteinExistence type="predicted"/>
<dbReference type="InterPro" id="IPR045387">
    <property type="entry name" value="DUF6524"/>
</dbReference>
<keyword evidence="1" id="KW-0812">Transmembrane</keyword>
<dbReference type="Proteomes" id="UP000245629">
    <property type="component" value="Chromosome 2"/>
</dbReference>
<keyword evidence="3" id="KW-1185">Reference proteome</keyword>
<keyword evidence="1" id="KW-1133">Transmembrane helix</keyword>
<dbReference type="EMBL" id="CP029353">
    <property type="protein sequence ID" value="AWK86925.1"/>
    <property type="molecule type" value="Genomic_DNA"/>
</dbReference>